<dbReference type="InterPro" id="IPR000883">
    <property type="entry name" value="Cyt_C_Oxase_1"/>
</dbReference>
<dbReference type="PANTHER" id="PTHR10422">
    <property type="entry name" value="CYTOCHROME C OXIDASE SUBUNIT 1"/>
    <property type="match status" value="1"/>
</dbReference>
<evidence type="ECO:0000256" key="2">
    <source>
        <dbReference type="ARBA" id="ARBA00004173"/>
    </source>
</evidence>
<dbReference type="GO" id="GO:0020037">
    <property type="term" value="F:heme binding"/>
    <property type="evidence" value="ECO:0007669"/>
    <property type="project" value="InterPro"/>
</dbReference>
<comment type="subcellular location">
    <subcellularLocation>
        <location evidence="2">Mitochondrion</location>
    </subcellularLocation>
</comment>
<feature type="transmembrane region" description="Helical" evidence="10">
    <location>
        <begin position="57"/>
        <end position="82"/>
    </location>
</feature>
<dbReference type="GO" id="GO:0006123">
    <property type="term" value="P:mitochondrial electron transport, cytochrome c to oxygen"/>
    <property type="evidence" value="ECO:0007669"/>
    <property type="project" value="TreeGrafter"/>
</dbReference>
<keyword evidence="10" id="KW-0472">Membrane</keyword>
<comment type="similarity">
    <text evidence="3">In the C-terminal section; belongs to the LAGLIDADG endonuclease family.</text>
</comment>
<evidence type="ECO:0000256" key="4">
    <source>
        <dbReference type="ARBA" id="ARBA00010468"/>
    </source>
</evidence>
<feature type="transmembrane region" description="Helical" evidence="10">
    <location>
        <begin position="145"/>
        <end position="170"/>
    </location>
</feature>
<evidence type="ECO:0000256" key="5">
    <source>
        <dbReference type="ARBA" id="ARBA00022722"/>
    </source>
</evidence>
<evidence type="ECO:0000313" key="12">
    <source>
        <dbReference type="EMBL" id="SAM86525.1"/>
    </source>
</evidence>
<dbReference type="FunFam" id="1.20.210.10:FF:000014">
    <property type="entry name" value="Probable intron-encoded endonuclease aI4"/>
    <property type="match status" value="1"/>
</dbReference>
<dbReference type="GO" id="GO:0015990">
    <property type="term" value="P:electron transport coupled proton transport"/>
    <property type="evidence" value="ECO:0007669"/>
    <property type="project" value="TreeGrafter"/>
</dbReference>
<feature type="transmembrane region" description="Helical" evidence="10">
    <location>
        <begin position="239"/>
        <end position="257"/>
    </location>
</feature>
<dbReference type="Pfam" id="PF00961">
    <property type="entry name" value="LAGLIDADG_1"/>
    <property type="match status" value="1"/>
</dbReference>
<sequence>VVRWLYSTNAKDIGTLYLIFAVFAAMIGTAFSVLIRMELAAPGVQYLNGDHQLYNIITAHAFVMIFFMVMPAMVGGFGNYLVPVMIGAPDMAFPRLNNISFWLLPPSLILLLASAFVEQGAGTGWTVYPPLSGLQSHSGGSVDLAIFSLHLSGISSMLGAMNFITTVLNMRNPGMTLHKLPLFVWAIFVTAILLLLSLPVLAGAITMLLTDRNFNTSFYDPAGGGDPILYQHLFSHPEVYILIIPGFGMISHIVSAFSGKPVFGQIQDGPCNPIFSIDYIATYYMQERNIIYYSTIFKMIKYIVLLSIIVIIYSEVTNPQVTNAHFLFIENISMLVGTSETVRMFSNRLTSQENSEKKIREWIGGIIDGDGHIHISKNRYVTIEIVIDIHDIACLSKIKHRYGGSIKSISHGNSFRYRLHHKEGLLLFISDINGILYNPIRVKQFSNLCLLYNIEMKVSPSLFYKSAYLSGLFDSDGSIYINIKSNQVFLTISQKKRELLDILQTIYGGKVYSANKQKSAYKWTLYKKEEVLYLLENYFHWNHCVSAKNKRFNIIKEYYRLSKLGVFSSKDQSLIKLRDNFVKKWEDYANVDYLLKRQSTISL</sequence>
<dbReference type="GO" id="GO:0016787">
    <property type="term" value="F:hydrolase activity"/>
    <property type="evidence" value="ECO:0007669"/>
    <property type="project" value="UniProtKB-KW"/>
</dbReference>
<feature type="transmembrane region" description="Helical" evidence="10">
    <location>
        <begin position="103"/>
        <end position="125"/>
    </location>
</feature>
<keyword evidence="5" id="KW-0540">Nuclease</keyword>
<comment type="function">
    <text evidence="1">Mitochondrial DNA endonuclease involved in intron homing.</text>
</comment>
<dbReference type="PRINTS" id="PR01165">
    <property type="entry name" value="CYCOXIDASEI"/>
</dbReference>
<proteinExistence type="inferred from homology"/>
<dbReference type="PROSITE" id="PS50855">
    <property type="entry name" value="COX1"/>
    <property type="match status" value="1"/>
</dbReference>
<feature type="transmembrane region" description="Helical" evidence="10">
    <location>
        <begin position="182"/>
        <end position="209"/>
    </location>
</feature>
<dbReference type="GO" id="GO:0006314">
    <property type="term" value="P:intron homing"/>
    <property type="evidence" value="ECO:0007669"/>
    <property type="project" value="UniProtKB-KW"/>
</dbReference>
<gene>
    <name evidence="12" type="ORF">UBRO_21204</name>
</gene>
<evidence type="ECO:0000259" key="11">
    <source>
        <dbReference type="PROSITE" id="PS50855"/>
    </source>
</evidence>
<dbReference type="SUPFAM" id="SSF55608">
    <property type="entry name" value="Homing endonucleases"/>
    <property type="match status" value="2"/>
</dbReference>
<dbReference type="EMBL" id="LT558140">
    <property type="protein sequence ID" value="SAM86525.1"/>
    <property type="molecule type" value="Genomic_DNA"/>
</dbReference>
<dbReference type="PANTHER" id="PTHR10422:SF18">
    <property type="entry name" value="CYTOCHROME C OXIDASE SUBUNIT 1"/>
    <property type="match status" value="1"/>
</dbReference>
<keyword evidence="8" id="KW-0404">Intron homing</keyword>
<keyword evidence="6 12" id="KW-0255">Endonuclease</keyword>
<dbReference type="SUPFAM" id="SSF81442">
    <property type="entry name" value="Cytochrome c oxidase subunit I-like"/>
    <property type="match status" value="1"/>
</dbReference>
<feature type="non-terminal residue" evidence="12">
    <location>
        <position position="1"/>
    </location>
</feature>
<dbReference type="GO" id="GO:0005739">
    <property type="term" value="C:mitochondrion"/>
    <property type="evidence" value="ECO:0007669"/>
    <property type="project" value="UniProtKB-SubCell"/>
</dbReference>
<dbReference type="InterPro" id="IPR004860">
    <property type="entry name" value="LAGLIDADG_dom"/>
</dbReference>
<feature type="transmembrane region" description="Helical" evidence="10">
    <location>
        <begin position="16"/>
        <end position="37"/>
    </location>
</feature>
<protein>
    <submittedName>
        <fullName evidence="12">Intron-encoded LAGLIDADG endonuclease</fullName>
    </submittedName>
</protein>
<dbReference type="Pfam" id="PF00115">
    <property type="entry name" value="COX1"/>
    <property type="match status" value="1"/>
</dbReference>
<evidence type="ECO:0000256" key="8">
    <source>
        <dbReference type="ARBA" id="ARBA00022886"/>
    </source>
</evidence>
<evidence type="ECO:0000256" key="3">
    <source>
        <dbReference type="ARBA" id="ARBA00009332"/>
    </source>
</evidence>
<dbReference type="Gene3D" id="1.20.210.10">
    <property type="entry name" value="Cytochrome c oxidase-like, subunit I domain"/>
    <property type="match status" value="1"/>
</dbReference>
<dbReference type="InterPro" id="IPR036927">
    <property type="entry name" value="Cyt_c_oxase-like_su1_sf"/>
</dbReference>
<keyword evidence="7" id="KW-0378">Hydrolase</keyword>
<accession>A0A1K0GEK8</accession>
<evidence type="ECO:0000256" key="9">
    <source>
        <dbReference type="ARBA" id="ARBA00023128"/>
    </source>
</evidence>
<keyword evidence="10" id="KW-0812">Transmembrane</keyword>
<dbReference type="InterPro" id="IPR027434">
    <property type="entry name" value="Homing_endonucl"/>
</dbReference>
<keyword evidence="10" id="KW-1133">Transmembrane helix</keyword>
<feature type="domain" description="Cytochrome oxidase subunit I profile" evidence="11">
    <location>
        <begin position="1"/>
        <end position="264"/>
    </location>
</feature>
<keyword evidence="9" id="KW-0496">Mitochondrion</keyword>
<dbReference type="Gene3D" id="3.10.28.10">
    <property type="entry name" value="Homing endonucleases"/>
    <property type="match status" value="2"/>
</dbReference>
<dbReference type="GO" id="GO:0016020">
    <property type="term" value="C:membrane"/>
    <property type="evidence" value="ECO:0007669"/>
    <property type="project" value="InterPro"/>
</dbReference>
<evidence type="ECO:0000256" key="6">
    <source>
        <dbReference type="ARBA" id="ARBA00022759"/>
    </source>
</evidence>
<name>A0A1K0GEK8_9BASI</name>
<evidence type="ECO:0000313" key="13">
    <source>
        <dbReference type="Proteomes" id="UP000179920"/>
    </source>
</evidence>
<reference evidence="13" key="1">
    <citation type="submission" date="2016-04" db="EMBL/GenBank/DDBJ databases">
        <authorList>
            <person name="Guldener U."/>
            <person name="Guldener U."/>
        </authorList>
    </citation>
    <scope>NUCLEOTIDE SEQUENCE [LARGE SCALE GENOMIC DNA]</scope>
    <source>
        <strain evidence="13">UB2112</strain>
    </source>
</reference>
<feature type="transmembrane region" description="Helical" evidence="10">
    <location>
        <begin position="290"/>
        <end position="313"/>
    </location>
</feature>
<dbReference type="GO" id="GO:0004519">
    <property type="term" value="F:endonuclease activity"/>
    <property type="evidence" value="ECO:0007669"/>
    <property type="project" value="UniProtKB-KW"/>
</dbReference>
<evidence type="ECO:0000256" key="1">
    <source>
        <dbReference type="ARBA" id="ARBA00002670"/>
    </source>
</evidence>
<evidence type="ECO:0000256" key="10">
    <source>
        <dbReference type="SAM" id="Phobius"/>
    </source>
</evidence>
<organism evidence="12 13">
    <name type="scientific">Ustilago bromivora</name>
    <dbReference type="NCBI Taxonomy" id="307758"/>
    <lineage>
        <taxon>Eukaryota</taxon>
        <taxon>Fungi</taxon>
        <taxon>Dikarya</taxon>
        <taxon>Basidiomycota</taxon>
        <taxon>Ustilaginomycotina</taxon>
        <taxon>Ustilaginomycetes</taxon>
        <taxon>Ustilaginales</taxon>
        <taxon>Ustilaginaceae</taxon>
        <taxon>Ustilago</taxon>
    </lineage>
</organism>
<dbReference type="GO" id="GO:0004129">
    <property type="term" value="F:cytochrome-c oxidase activity"/>
    <property type="evidence" value="ECO:0007669"/>
    <property type="project" value="InterPro"/>
</dbReference>
<comment type="similarity">
    <text evidence="4">In the N-terminal section; belongs to the heme-copper respiratory oxidase family.</text>
</comment>
<dbReference type="Proteomes" id="UP000179920">
    <property type="component" value="Mitochondrion MITO"/>
</dbReference>
<geneLocation type="mitochondrion" evidence="12"/>
<dbReference type="AlphaFoldDB" id="A0A1K0GEK8"/>
<evidence type="ECO:0000256" key="7">
    <source>
        <dbReference type="ARBA" id="ARBA00022801"/>
    </source>
</evidence>
<dbReference type="InterPro" id="IPR023616">
    <property type="entry name" value="Cyt_c_oxase-like_su1_dom"/>
</dbReference>